<reference evidence="2" key="1">
    <citation type="submission" date="2021-04" db="EMBL/GenBank/DDBJ databases">
        <authorList>
            <person name="Rodrigo-Torres L."/>
            <person name="Arahal R. D."/>
            <person name="Lucena T."/>
        </authorList>
    </citation>
    <scope>NUCLEOTIDE SEQUENCE</scope>
    <source>
        <strain evidence="2">CECT 9275</strain>
    </source>
</reference>
<organism evidence="2 3">
    <name type="scientific">Dyadobacter helix</name>
    <dbReference type="NCBI Taxonomy" id="2822344"/>
    <lineage>
        <taxon>Bacteria</taxon>
        <taxon>Pseudomonadati</taxon>
        <taxon>Bacteroidota</taxon>
        <taxon>Cytophagia</taxon>
        <taxon>Cytophagales</taxon>
        <taxon>Spirosomataceae</taxon>
        <taxon>Dyadobacter</taxon>
    </lineage>
</organism>
<gene>
    <name evidence="2" type="ORF">DYBT9275_03666</name>
</gene>
<evidence type="ECO:0000313" key="3">
    <source>
        <dbReference type="Proteomes" id="UP000680038"/>
    </source>
</evidence>
<evidence type="ECO:0000256" key="1">
    <source>
        <dbReference type="SAM" id="Phobius"/>
    </source>
</evidence>
<protein>
    <submittedName>
        <fullName evidence="2">Uncharacterized protein</fullName>
    </submittedName>
</protein>
<name>A0A916JI34_9BACT</name>
<accession>A0A916JI34</accession>
<dbReference type="AlphaFoldDB" id="A0A916JI34"/>
<keyword evidence="1" id="KW-0812">Transmembrane</keyword>
<dbReference type="EMBL" id="CAJRAF010000002">
    <property type="protein sequence ID" value="CAG5005843.1"/>
    <property type="molecule type" value="Genomic_DNA"/>
</dbReference>
<sequence>MNRKISGISTTFNIFLQHLRPVSWYCLRTATVSYLEKLSYLGILTTMSANTKLIQVAIGLSLLLLAGCSSGIPISTNTKYPIDIMYEGQPVERPYSEIGMVEIGSEDTLTSDQTRDNRMMMRGNDAKTKELLMAKLVLKAQKIGADALVNVKYKYYTSVSKEGYMLSGLAVRYRGE</sequence>
<feature type="transmembrane region" description="Helical" evidence="1">
    <location>
        <begin position="53"/>
        <end position="72"/>
    </location>
</feature>
<comment type="caution">
    <text evidence="2">The sequence shown here is derived from an EMBL/GenBank/DDBJ whole genome shotgun (WGS) entry which is preliminary data.</text>
</comment>
<dbReference type="Proteomes" id="UP000680038">
    <property type="component" value="Unassembled WGS sequence"/>
</dbReference>
<keyword evidence="1" id="KW-0472">Membrane</keyword>
<keyword evidence="1" id="KW-1133">Transmembrane helix</keyword>
<evidence type="ECO:0000313" key="2">
    <source>
        <dbReference type="EMBL" id="CAG5005843.1"/>
    </source>
</evidence>
<proteinExistence type="predicted"/>
<keyword evidence="3" id="KW-1185">Reference proteome</keyword>